<accession>A0A0M0LPT6</accession>
<sequence>MRSRAKQPSTEDAAEVRYSELLEKSLGKITLAMHGAVDNCISAMHRDKLSDVELYALTGSVHSTFETLARNVAQELENVIEAAQQSSRQALKAQAVTFALKLETSRTAAAVTLEARATELEADMHRKLEEALLAMAEGSLLTQTHAELEAVRQELAKLKLKSSNVDEAMGVLKEMLRTSENTASDWKSKHDALAETEAALQVDSHGLRRENLEAHAQLDDALTELGIKIEENMTLSEQITILVAQTGDGEAVRRERDALSEKARMLQGALAKLDAAQQERAAQLDAANAELVTLRSMPAELTKARVQLAERHRELTQAEARHHAVAAELVEMRRAAGGEGQRLEQLQTMTGNLWGIINSAMASLEDGFKRLGLNAPAPGSKGKAGRTVQIREPFEGEGDPAEAPPNLEARVEVLTSYCVTMMATLEQSMADLAASRTAHAELEQRNKALSATCARHERAATDLSQQLVERQSKLDEVQKKLDAATAGGAGLNSKLAFGKAEVAKLRMEMRLCCTKLDAVLPPADGAAAAAGRQAAADAAADGIADDDESWPPAELARRVEQVVLLLGQVRTDLALTADALGAARSAFKALQTQMGSADDIGNAKVAQVKLEEQQKRAALVTSALESLRHLRSHLIKALSGLREVPGSEGDGHKRPKTAPGKEMPPKELTATAFEPQPEYWQVRGLPNEMVIRVELPQLSYSKTAHQQRKRVHQGRRSATSTDNASCQS</sequence>
<proteinExistence type="predicted"/>
<evidence type="ECO:0000313" key="4">
    <source>
        <dbReference type="Proteomes" id="UP000037460"/>
    </source>
</evidence>
<keyword evidence="1" id="KW-0175">Coiled coil</keyword>
<evidence type="ECO:0000256" key="1">
    <source>
        <dbReference type="SAM" id="Coils"/>
    </source>
</evidence>
<keyword evidence="4" id="KW-1185">Reference proteome</keyword>
<evidence type="ECO:0000256" key="2">
    <source>
        <dbReference type="SAM" id="MobiDB-lite"/>
    </source>
</evidence>
<dbReference type="Proteomes" id="UP000037460">
    <property type="component" value="Unassembled WGS sequence"/>
</dbReference>
<name>A0A0M0LPT6_9EUKA</name>
<comment type="caution">
    <text evidence="3">The sequence shown here is derived from an EMBL/GenBank/DDBJ whole genome shotgun (WGS) entry which is preliminary data.</text>
</comment>
<organism evidence="3 4">
    <name type="scientific">Chrysochromulina tobinii</name>
    <dbReference type="NCBI Taxonomy" id="1460289"/>
    <lineage>
        <taxon>Eukaryota</taxon>
        <taxon>Haptista</taxon>
        <taxon>Haptophyta</taxon>
        <taxon>Prymnesiophyceae</taxon>
        <taxon>Prymnesiales</taxon>
        <taxon>Chrysochromulinaceae</taxon>
        <taxon>Chrysochromulina</taxon>
    </lineage>
</organism>
<feature type="region of interest" description="Disordered" evidence="2">
    <location>
        <begin position="698"/>
        <end position="728"/>
    </location>
</feature>
<feature type="compositionally biased region" description="Basic residues" evidence="2">
    <location>
        <begin position="705"/>
        <end position="715"/>
    </location>
</feature>
<dbReference type="EMBL" id="JWZX01000426">
    <property type="protein sequence ID" value="KOO53001.1"/>
    <property type="molecule type" value="Genomic_DNA"/>
</dbReference>
<feature type="coiled-coil region" evidence="1">
    <location>
        <begin position="425"/>
        <end position="480"/>
    </location>
</feature>
<feature type="compositionally biased region" description="Polar residues" evidence="2">
    <location>
        <begin position="716"/>
        <end position="728"/>
    </location>
</feature>
<gene>
    <name evidence="3" type="ORF">Ctob_015583</name>
</gene>
<feature type="coiled-coil region" evidence="1">
    <location>
        <begin position="69"/>
        <end position="168"/>
    </location>
</feature>
<reference evidence="4" key="1">
    <citation type="journal article" date="2015" name="PLoS Genet.">
        <title>Genome Sequence and Transcriptome Analyses of Chrysochromulina tobin: Metabolic Tools for Enhanced Algal Fitness in the Prominent Order Prymnesiales (Haptophyceae).</title>
        <authorList>
            <person name="Hovde B.T."/>
            <person name="Deodato C.R."/>
            <person name="Hunsperger H.M."/>
            <person name="Ryken S.A."/>
            <person name="Yost W."/>
            <person name="Jha R.K."/>
            <person name="Patterson J."/>
            <person name="Monnat R.J. Jr."/>
            <person name="Barlow S.B."/>
            <person name="Starkenburg S.R."/>
            <person name="Cattolico R.A."/>
        </authorList>
    </citation>
    <scope>NUCLEOTIDE SEQUENCE</scope>
    <source>
        <strain evidence="4">CCMP291</strain>
    </source>
</reference>
<feature type="coiled-coil region" evidence="1">
    <location>
        <begin position="259"/>
        <end position="321"/>
    </location>
</feature>
<protein>
    <submittedName>
        <fullName evidence="3">Uncharacterized protein</fullName>
    </submittedName>
</protein>
<feature type="region of interest" description="Disordered" evidence="2">
    <location>
        <begin position="643"/>
        <end position="675"/>
    </location>
</feature>
<evidence type="ECO:0000313" key="3">
    <source>
        <dbReference type="EMBL" id="KOO53001.1"/>
    </source>
</evidence>
<dbReference type="AlphaFoldDB" id="A0A0M0LPT6"/>